<dbReference type="EnsemblMetazoa" id="GAUT020491-RA">
    <property type="protein sequence ID" value="GAUT020491-PA"/>
    <property type="gene ID" value="GAUT020491"/>
</dbReference>
<accession>A0A1A9UZ66</accession>
<reference evidence="1" key="1">
    <citation type="submission" date="2020-05" db="UniProtKB">
        <authorList>
            <consortium name="EnsemblMetazoa"/>
        </authorList>
    </citation>
    <scope>IDENTIFICATION</scope>
    <source>
        <strain evidence="1">TTRI</strain>
    </source>
</reference>
<evidence type="ECO:0000313" key="2">
    <source>
        <dbReference type="Proteomes" id="UP000078200"/>
    </source>
</evidence>
<dbReference type="Proteomes" id="UP000078200">
    <property type="component" value="Unassembled WGS sequence"/>
</dbReference>
<name>A0A1A9UZ66_GLOAU</name>
<organism evidence="1 2">
    <name type="scientific">Glossina austeni</name>
    <name type="common">Savannah tsetse fly</name>
    <dbReference type="NCBI Taxonomy" id="7395"/>
    <lineage>
        <taxon>Eukaryota</taxon>
        <taxon>Metazoa</taxon>
        <taxon>Ecdysozoa</taxon>
        <taxon>Arthropoda</taxon>
        <taxon>Hexapoda</taxon>
        <taxon>Insecta</taxon>
        <taxon>Pterygota</taxon>
        <taxon>Neoptera</taxon>
        <taxon>Endopterygota</taxon>
        <taxon>Diptera</taxon>
        <taxon>Brachycera</taxon>
        <taxon>Muscomorpha</taxon>
        <taxon>Hippoboscoidea</taxon>
        <taxon>Glossinidae</taxon>
        <taxon>Glossina</taxon>
    </lineage>
</organism>
<sequence>MLFCRPDIYHPTLSLLVHGSSLGSSKGSRLSATGRSYAFNRTKTPPLKTLQAYISFDPIVKDIGILFLSLYDALNEATSVSVHIALQWHNTSELVPTGMLYCNMPVSQYQHSVHALM</sequence>
<keyword evidence="2" id="KW-1185">Reference proteome</keyword>
<protein>
    <submittedName>
        <fullName evidence="1">Uncharacterized protein</fullName>
    </submittedName>
</protein>
<dbReference type="VEuPathDB" id="VectorBase:GAUT020491"/>
<evidence type="ECO:0000313" key="1">
    <source>
        <dbReference type="EnsemblMetazoa" id="GAUT020491-PA"/>
    </source>
</evidence>
<dbReference type="AlphaFoldDB" id="A0A1A9UZ66"/>
<proteinExistence type="predicted"/>